<keyword evidence="2" id="KW-0812">Transmembrane</keyword>
<gene>
    <name evidence="3" type="ORF">OIDMADRAFT_30313</name>
</gene>
<dbReference type="Proteomes" id="UP000054321">
    <property type="component" value="Unassembled WGS sequence"/>
</dbReference>
<feature type="transmembrane region" description="Helical" evidence="2">
    <location>
        <begin position="233"/>
        <end position="252"/>
    </location>
</feature>
<feature type="transmembrane region" description="Helical" evidence="2">
    <location>
        <begin position="6"/>
        <end position="27"/>
    </location>
</feature>
<dbReference type="HOGENOM" id="CLU_1023191_0_0_1"/>
<proteinExistence type="predicted"/>
<keyword evidence="4" id="KW-1185">Reference proteome</keyword>
<dbReference type="EMBL" id="KN832878">
    <property type="protein sequence ID" value="KIM99943.1"/>
    <property type="molecule type" value="Genomic_DNA"/>
</dbReference>
<organism evidence="3 4">
    <name type="scientific">Oidiodendron maius (strain Zn)</name>
    <dbReference type="NCBI Taxonomy" id="913774"/>
    <lineage>
        <taxon>Eukaryota</taxon>
        <taxon>Fungi</taxon>
        <taxon>Dikarya</taxon>
        <taxon>Ascomycota</taxon>
        <taxon>Pezizomycotina</taxon>
        <taxon>Leotiomycetes</taxon>
        <taxon>Leotiomycetes incertae sedis</taxon>
        <taxon>Myxotrichaceae</taxon>
        <taxon>Oidiodendron</taxon>
    </lineage>
</organism>
<evidence type="ECO:0000313" key="4">
    <source>
        <dbReference type="Proteomes" id="UP000054321"/>
    </source>
</evidence>
<evidence type="ECO:0000256" key="2">
    <source>
        <dbReference type="SAM" id="Phobius"/>
    </source>
</evidence>
<name>A0A0C3CLP5_OIDMZ</name>
<keyword evidence="2" id="KW-0472">Membrane</keyword>
<accession>A0A0C3CLP5</accession>
<dbReference type="InParanoid" id="A0A0C3CLP5"/>
<evidence type="ECO:0000256" key="1">
    <source>
        <dbReference type="SAM" id="MobiDB-lite"/>
    </source>
</evidence>
<reference evidence="3 4" key="1">
    <citation type="submission" date="2014-04" db="EMBL/GenBank/DDBJ databases">
        <authorList>
            <consortium name="DOE Joint Genome Institute"/>
            <person name="Kuo A."/>
            <person name="Martino E."/>
            <person name="Perotto S."/>
            <person name="Kohler A."/>
            <person name="Nagy L.G."/>
            <person name="Floudas D."/>
            <person name="Copeland A."/>
            <person name="Barry K.W."/>
            <person name="Cichocki N."/>
            <person name="Veneault-Fourrey C."/>
            <person name="LaButti K."/>
            <person name="Lindquist E.A."/>
            <person name="Lipzen A."/>
            <person name="Lundell T."/>
            <person name="Morin E."/>
            <person name="Murat C."/>
            <person name="Sun H."/>
            <person name="Tunlid A."/>
            <person name="Henrissat B."/>
            <person name="Grigoriev I.V."/>
            <person name="Hibbett D.S."/>
            <person name="Martin F."/>
            <person name="Nordberg H.P."/>
            <person name="Cantor M.N."/>
            <person name="Hua S.X."/>
        </authorList>
    </citation>
    <scope>NUCLEOTIDE SEQUENCE [LARGE SCALE GENOMIC DNA]</scope>
    <source>
        <strain evidence="3 4">Zn</strain>
    </source>
</reference>
<reference evidence="4" key="2">
    <citation type="submission" date="2015-01" db="EMBL/GenBank/DDBJ databases">
        <title>Evolutionary Origins and Diversification of the Mycorrhizal Mutualists.</title>
        <authorList>
            <consortium name="DOE Joint Genome Institute"/>
            <consortium name="Mycorrhizal Genomics Consortium"/>
            <person name="Kohler A."/>
            <person name="Kuo A."/>
            <person name="Nagy L.G."/>
            <person name="Floudas D."/>
            <person name="Copeland A."/>
            <person name="Barry K.W."/>
            <person name="Cichocki N."/>
            <person name="Veneault-Fourrey C."/>
            <person name="LaButti K."/>
            <person name="Lindquist E.A."/>
            <person name="Lipzen A."/>
            <person name="Lundell T."/>
            <person name="Morin E."/>
            <person name="Murat C."/>
            <person name="Riley R."/>
            <person name="Ohm R."/>
            <person name="Sun H."/>
            <person name="Tunlid A."/>
            <person name="Henrissat B."/>
            <person name="Grigoriev I.V."/>
            <person name="Hibbett D.S."/>
            <person name="Martin F."/>
        </authorList>
    </citation>
    <scope>NUCLEOTIDE SEQUENCE [LARGE SCALE GENOMIC DNA]</scope>
    <source>
        <strain evidence="4">Zn</strain>
    </source>
</reference>
<dbReference type="AlphaFoldDB" id="A0A0C3CLP5"/>
<keyword evidence="2" id="KW-1133">Transmembrane helix</keyword>
<protein>
    <submittedName>
        <fullName evidence="3">Uncharacterized protein</fullName>
    </submittedName>
</protein>
<evidence type="ECO:0000313" key="3">
    <source>
        <dbReference type="EMBL" id="KIM99943.1"/>
    </source>
</evidence>
<dbReference type="OrthoDB" id="3519019at2759"/>
<feature type="transmembrane region" description="Helical" evidence="2">
    <location>
        <begin position="173"/>
        <end position="198"/>
    </location>
</feature>
<sequence length="261" mass="28332">MRPKIILASLTSLSLSIVSTTFVILALTSNRWSIQKYYETLVDGGSPIAWTDPVCVAHRSPFYRCGIPSVSFNATTNVTTCEIPDCAFYAPSGWNQTSCRLPVETGTEDNSLNGGAQECQEVLNVVIGTFNGESTRERGSESVGGAKAERHASAKQRHRSDSYRDRLSPWTPYVVLLIVTSLYAGAFLQILAQLFGILGLTVNATPTPAQATQNGSEEFGASTWIMDKALTEFATVAWATALPCALLTGYLYRTPKFSKLV</sequence>
<feature type="region of interest" description="Disordered" evidence="1">
    <location>
        <begin position="134"/>
        <end position="161"/>
    </location>
</feature>